<evidence type="ECO:0000313" key="6">
    <source>
        <dbReference type="RefSeq" id="XP_010925404.1"/>
    </source>
</evidence>
<dbReference type="GO" id="GO:0003723">
    <property type="term" value="F:RNA binding"/>
    <property type="evidence" value="ECO:0007669"/>
    <property type="project" value="UniProtKB-UniRule"/>
</dbReference>
<dbReference type="PANTHER" id="PTHR10501">
    <property type="entry name" value="U1 SMALL NUCLEAR RIBONUCLEOPROTEIN A/U2 SMALL NUCLEAR RIBONUCLEOPROTEIN B"/>
    <property type="match status" value="1"/>
</dbReference>
<dbReference type="InParanoid" id="A0A6I9RMH3"/>
<keyword evidence="5" id="KW-1185">Reference proteome</keyword>
<dbReference type="SUPFAM" id="SSF54928">
    <property type="entry name" value="RNA-binding domain, RBD"/>
    <property type="match status" value="1"/>
</dbReference>
<dbReference type="Pfam" id="PF00076">
    <property type="entry name" value="RRM_1"/>
    <property type="match status" value="1"/>
</dbReference>
<accession>A0A6I9RMH3</accession>
<keyword evidence="1 2" id="KW-0694">RNA-binding</keyword>
<name>A0A6I9RMH3_ELAGV</name>
<reference evidence="6" key="1">
    <citation type="submission" date="2025-08" db="UniProtKB">
        <authorList>
            <consortium name="RefSeq"/>
        </authorList>
    </citation>
    <scope>IDENTIFICATION</scope>
</reference>
<dbReference type="CDD" id="cd21618">
    <property type="entry name" value="RRM_AtNSRA_like"/>
    <property type="match status" value="1"/>
</dbReference>
<dbReference type="GeneID" id="105047946"/>
<feature type="domain" description="RRM" evidence="4">
    <location>
        <begin position="126"/>
        <end position="212"/>
    </location>
</feature>
<proteinExistence type="predicted"/>
<evidence type="ECO:0000256" key="2">
    <source>
        <dbReference type="PROSITE-ProRule" id="PRU00176"/>
    </source>
</evidence>
<evidence type="ECO:0000256" key="3">
    <source>
        <dbReference type="SAM" id="MobiDB-lite"/>
    </source>
</evidence>
<evidence type="ECO:0000313" key="5">
    <source>
        <dbReference type="Proteomes" id="UP000504607"/>
    </source>
</evidence>
<dbReference type="RefSeq" id="XP_010925404.1">
    <property type="nucleotide sequence ID" value="XM_010927102.3"/>
</dbReference>
<dbReference type="InterPro" id="IPR000504">
    <property type="entry name" value="RRM_dom"/>
</dbReference>
<organism evidence="5 6">
    <name type="scientific">Elaeis guineensis var. tenera</name>
    <name type="common">Oil palm</name>
    <dbReference type="NCBI Taxonomy" id="51953"/>
    <lineage>
        <taxon>Eukaryota</taxon>
        <taxon>Viridiplantae</taxon>
        <taxon>Streptophyta</taxon>
        <taxon>Embryophyta</taxon>
        <taxon>Tracheophyta</taxon>
        <taxon>Spermatophyta</taxon>
        <taxon>Magnoliopsida</taxon>
        <taxon>Liliopsida</taxon>
        <taxon>Arecaceae</taxon>
        <taxon>Arecoideae</taxon>
        <taxon>Cocoseae</taxon>
        <taxon>Elaeidinae</taxon>
        <taxon>Elaeis</taxon>
    </lineage>
</organism>
<dbReference type="KEGG" id="egu:105047946"/>
<dbReference type="InterPro" id="IPR012677">
    <property type="entry name" value="Nucleotide-bd_a/b_plait_sf"/>
</dbReference>
<sequence length="230" mass="24939">MSDPYWRYSSAESDPRAAIPGYLPSDGSTVASDGMRSAGDPRGASDFMQSDISIQPGRYGSDDLSGAGSRAPPGFSGLAAVAPIRGHNPLEEPILTRRDALGIRPGIIDKPNPSVKSDGASADQSNILFVDGLPTDCMRREVAHLFRPFIGFKDIRVVHKEPRRAGDKAHVLCFVEFNDAKCALIALEALQGYKFDDRKPDSPVLRIQFVKFPFRPSSVCDEQRHGGGPN</sequence>
<gene>
    <name evidence="6" type="primary">LOC105047946</name>
</gene>
<evidence type="ECO:0000259" key="4">
    <source>
        <dbReference type="PROSITE" id="PS50102"/>
    </source>
</evidence>
<protein>
    <submittedName>
        <fullName evidence="6">RNA-binding protein 1 isoform X1</fullName>
    </submittedName>
</protein>
<feature type="region of interest" description="Disordered" evidence="3">
    <location>
        <begin position="1"/>
        <end position="68"/>
    </location>
</feature>
<dbReference type="PROSITE" id="PS50102">
    <property type="entry name" value="RRM"/>
    <property type="match status" value="1"/>
</dbReference>
<dbReference type="Gene3D" id="3.30.70.330">
    <property type="match status" value="1"/>
</dbReference>
<dbReference type="InterPro" id="IPR035979">
    <property type="entry name" value="RBD_domain_sf"/>
</dbReference>
<dbReference type="AlphaFoldDB" id="A0A6I9RMH3"/>
<evidence type="ECO:0000256" key="1">
    <source>
        <dbReference type="ARBA" id="ARBA00022884"/>
    </source>
</evidence>
<dbReference type="Proteomes" id="UP000504607">
    <property type="component" value="Chromosome 7"/>
</dbReference>
<dbReference type="OrthoDB" id="431169at2759"/>